<name>A0ABR2L0B6_9EUKA</name>
<organism evidence="2 3">
    <name type="scientific">Tritrichomonas musculus</name>
    <dbReference type="NCBI Taxonomy" id="1915356"/>
    <lineage>
        <taxon>Eukaryota</taxon>
        <taxon>Metamonada</taxon>
        <taxon>Parabasalia</taxon>
        <taxon>Tritrichomonadida</taxon>
        <taxon>Tritrichomonadidae</taxon>
        <taxon>Tritrichomonas</taxon>
    </lineage>
</organism>
<comment type="caution">
    <text evidence="2">The sequence shown here is derived from an EMBL/GenBank/DDBJ whole genome shotgun (WGS) entry which is preliminary data.</text>
</comment>
<accession>A0ABR2L0B6</accession>
<keyword evidence="3" id="KW-1185">Reference proteome</keyword>
<evidence type="ECO:0000259" key="1">
    <source>
        <dbReference type="Pfam" id="PF11929"/>
    </source>
</evidence>
<evidence type="ECO:0000313" key="3">
    <source>
        <dbReference type="Proteomes" id="UP001470230"/>
    </source>
</evidence>
<dbReference type="EMBL" id="JAPFFF010000002">
    <property type="protein sequence ID" value="KAK8896812.1"/>
    <property type="molecule type" value="Genomic_DNA"/>
</dbReference>
<reference evidence="2 3" key="1">
    <citation type="submission" date="2024-04" db="EMBL/GenBank/DDBJ databases">
        <title>Tritrichomonas musculus Genome.</title>
        <authorList>
            <person name="Alves-Ferreira E."/>
            <person name="Grigg M."/>
            <person name="Lorenzi H."/>
            <person name="Galac M."/>
        </authorList>
    </citation>
    <scope>NUCLEOTIDE SEQUENCE [LARGE SCALE GENOMIC DNA]</scope>
    <source>
        <strain evidence="2 3">EAF2021</strain>
    </source>
</reference>
<feature type="domain" description="DUF3447" evidence="1">
    <location>
        <begin position="260"/>
        <end position="319"/>
    </location>
</feature>
<dbReference type="PANTHER" id="PTHR24159">
    <property type="match status" value="1"/>
</dbReference>
<gene>
    <name evidence="2" type="ORF">M9Y10_014733</name>
</gene>
<dbReference type="Proteomes" id="UP001470230">
    <property type="component" value="Unassembled WGS sequence"/>
</dbReference>
<proteinExistence type="predicted"/>
<dbReference type="InterPro" id="IPR036770">
    <property type="entry name" value="Ankyrin_rpt-contain_sf"/>
</dbReference>
<evidence type="ECO:0000313" key="2">
    <source>
        <dbReference type="EMBL" id="KAK8896812.1"/>
    </source>
</evidence>
<sequence>MDVESFLSLNEEKYKTIAIFQTFLNNITEETFPSIIQYIEDRKNFFFKDRESSIIFLSNIANFSIYNFQQFSLIQDVFIHFSNEIKSNGIDELDLIDFNIDMLCSLNYLYDKNMITVESLYQKSIFNDPLFINFFNEIDDYDHEYATTRADEILNDVDHNRYDEEDISFLNHVIQNLEEHRKNRNLNYHSSLFHKAIRDDDIDTFQSILSKNNFSINYKFERSYYERALTEDFNPSLIQVAAVYGSLKIFKFLWMQPSIEISENLIDYAVSGRNFEIIHICENKCPSLRRALVFSIASHQNELSEYIIENTEINKEEEDNDNDNIYNSLSYVELKFALEFMNYKIVIPCLKKIVAIVNKNDKEKSFFTAQLYDIELFKFLYSNRNPNLNFFDGTNPAYFMWLASRMFDVIKYLIQFFNPSQLYQLFEDSIRFDPKVACLLMDLQFDEIENKEEHPIYDAFKKIIGASDYFVIYAADYFDVNVMTKLLNLYYVIDSPNIFIDIFSSLSTKMLNSLFQNKLTFSSIEKVYETSAFLKENGMNEAAELVLKYNQ</sequence>
<dbReference type="SUPFAM" id="SSF48403">
    <property type="entry name" value="Ankyrin repeat"/>
    <property type="match status" value="1"/>
</dbReference>
<dbReference type="InterPro" id="IPR020683">
    <property type="entry name" value="DUF3447"/>
</dbReference>
<dbReference type="PANTHER" id="PTHR24159:SF5">
    <property type="entry name" value="ANK_REP_REGION DOMAIN-CONTAINING PROTEIN"/>
    <property type="match status" value="1"/>
</dbReference>
<protein>
    <recommendedName>
        <fullName evidence="1">DUF3447 domain-containing protein</fullName>
    </recommendedName>
</protein>
<dbReference type="Pfam" id="PF11929">
    <property type="entry name" value="DUF3447"/>
    <property type="match status" value="1"/>
</dbReference>